<feature type="domain" description="Peptidase M16 C-terminal" evidence="2">
    <location>
        <begin position="433"/>
        <end position="617"/>
    </location>
</feature>
<dbReference type="AlphaFoldDB" id="A0A2R6W4E9"/>
<dbReference type="InterPro" id="IPR007863">
    <property type="entry name" value="Peptidase_M16_C"/>
</dbReference>
<evidence type="ECO:0000259" key="2">
    <source>
        <dbReference type="Pfam" id="PF05193"/>
    </source>
</evidence>
<proteinExistence type="predicted"/>
<dbReference type="InterPro" id="IPR011765">
    <property type="entry name" value="Pept_M16_N"/>
</dbReference>
<dbReference type="SUPFAM" id="SSF63411">
    <property type="entry name" value="LuxS/MPP-like metallohydrolase"/>
    <property type="match status" value="2"/>
</dbReference>
<dbReference type="Pfam" id="PF05193">
    <property type="entry name" value="Peptidase_M16_C"/>
    <property type="match status" value="1"/>
</dbReference>
<gene>
    <name evidence="3" type="ORF">MARPO_0156s0013</name>
</gene>
<organism evidence="3 4">
    <name type="scientific">Marchantia polymorpha</name>
    <name type="common">Common liverwort</name>
    <name type="synonym">Marchantia aquatica</name>
    <dbReference type="NCBI Taxonomy" id="3197"/>
    <lineage>
        <taxon>Eukaryota</taxon>
        <taxon>Viridiplantae</taxon>
        <taxon>Streptophyta</taxon>
        <taxon>Embryophyta</taxon>
        <taxon>Marchantiophyta</taxon>
        <taxon>Marchantiopsida</taxon>
        <taxon>Marchantiidae</taxon>
        <taxon>Marchantiales</taxon>
        <taxon>Marchantiaceae</taxon>
        <taxon>Marchantia</taxon>
    </lineage>
</organism>
<feature type="domain" description="Peptidase M16 N-terminal" evidence="1">
    <location>
        <begin position="294"/>
        <end position="390"/>
    </location>
</feature>
<name>A0A2R6W4E9_MARPO</name>
<dbReference type="Proteomes" id="UP000244005">
    <property type="component" value="Unassembled WGS sequence"/>
</dbReference>
<dbReference type="GO" id="GO:0046872">
    <property type="term" value="F:metal ion binding"/>
    <property type="evidence" value="ECO:0007669"/>
    <property type="project" value="InterPro"/>
</dbReference>
<keyword evidence="4" id="KW-1185">Reference proteome</keyword>
<protein>
    <recommendedName>
        <fullName evidence="5">Peptidase M16 C-terminal domain-containing protein</fullName>
    </recommendedName>
</protein>
<dbReference type="InterPro" id="IPR050361">
    <property type="entry name" value="MPP/UQCRC_Complex"/>
</dbReference>
<dbReference type="EMBL" id="KZ772826">
    <property type="protein sequence ID" value="PTQ28713.1"/>
    <property type="molecule type" value="Genomic_DNA"/>
</dbReference>
<dbReference type="PANTHER" id="PTHR11851">
    <property type="entry name" value="METALLOPROTEASE"/>
    <property type="match status" value="1"/>
</dbReference>
<evidence type="ECO:0008006" key="5">
    <source>
        <dbReference type="Google" id="ProtNLM"/>
    </source>
</evidence>
<evidence type="ECO:0000313" key="3">
    <source>
        <dbReference type="EMBL" id="PTQ28713.1"/>
    </source>
</evidence>
<dbReference type="Pfam" id="PF00675">
    <property type="entry name" value="Peptidase_M16"/>
    <property type="match status" value="1"/>
</dbReference>
<evidence type="ECO:0000259" key="1">
    <source>
        <dbReference type="Pfam" id="PF00675"/>
    </source>
</evidence>
<dbReference type="InterPro" id="IPR011249">
    <property type="entry name" value="Metalloenz_LuxS/M16"/>
</dbReference>
<dbReference type="PANTHER" id="PTHR11851:SF225">
    <property type="entry name" value="NON-PEPTIDASE HOMOLOG YMXG"/>
    <property type="match status" value="1"/>
</dbReference>
<accession>A0A2R6W4E9</accession>
<dbReference type="Gramene" id="Mp7g09700.1">
    <property type="protein sequence ID" value="Mp7g09700.1.cds"/>
    <property type="gene ID" value="Mp7g09700"/>
</dbReference>
<evidence type="ECO:0000313" key="4">
    <source>
        <dbReference type="Proteomes" id="UP000244005"/>
    </source>
</evidence>
<sequence length="715" mass="78026">MVNALRQSTPSLSKVELRIRCSRHQTVEVVHGVLNSTSIKMDLQHAQIVGKFSGFRLIRETTCRTEKKARWNNQRSVKNFRRCRTSIKATGGPGQGGTELELQLHMKSFSQRQTSTSLIQAPAGRNSDFGYLCSQENSRIAAVLRRERFFAKSFSSRFSTPEFHARGPPSARQITKSLPENNVLRSGFCRLYDALRQSGSNLFSGIEASGFGRRFLISLLSSALFGIATQTPPSLGETLPHLPSIARSIDLPLLPTEFPDLGDITPLAYEQFTLPNGLRVFLLEDHELGLVGGELLVRGGGRLEPGDKVGLAAMSAIVQRSGGTQTHPAEELDSKLEVMAARIEASSSVSEMTVGFRCLTEDVNTVFSLFSEVVQEPLMPQEKLEFTRSQFLGGIARRADDAGGIAAREFSKLLYGSESVYARVPEISTVNAISRDDLRAFHRQNFRPEKGVLGIWGDFNSKAVKKMVGDRFGGWTVSTQGSPFPVSDIATPLESGFASSTPSVYVIDRPGLTQGYVRMGEFGTTLADDDVFALDVLNGILNGFGGLLFDEVRSREGLAYSVSGGWSPAIEHRGAFIAGGETRVQAIPQFVQAVQRVLNSVTSNLADSDSLARAKEAALNSFVFNFADSGSQLVRVLSYELFGIDQDFLFKYKRGVEATTALDVLKAAQRHLHPNAQPILIVTDAEKLASVSSIFEVPVVSLRPNYAPQAGAVMK</sequence>
<dbReference type="OrthoDB" id="4365at2759"/>
<dbReference type="Gene3D" id="3.30.830.10">
    <property type="entry name" value="Metalloenzyme, LuxS/M16 peptidase-like"/>
    <property type="match status" value="2"/>
</dbReference>
<reference evidence="4" key="1">
    <citation type="journal article" date="2017" name="Cell">
        <title>Insights into land plant evolution garnered from the Marchantia polymorpha genome.</title>
        <authorList>
            <person name="Bowman J.L."/>
            <person name="Kohchi T."/>
            <person name="Yamato K.T."/>
            <person name="Jenkins J."/>
            <person name="Shu S."/>
            <person name="Ishizaki K."/>
            <person name="Yamaoka S."/>
            <person name="Nishihama R."/>
            <person name="Nakamura Y."/>
            <person name="Berger F."/>
            <person name="Adam C."/>
            <person name="Aki S.S."/>
            <person name="Althoff F."/>
            <person name="Araki T."/>
            <person name="Arteaga-Vazquez M.A."/>
            <person name="Balasubrmanian S."/>
            <person name="Barry K."/>
            <person name="Bauer D."/>
            <person name="Boehm C.R."/>
            <person name="Briginshaw L."/>
            <person name="Caballero-Perez J."/>
            <person name="Catarino B."/>
            <person name="Chen F."/>
            <person name="Chiyoda S."/>
            <person name="Chovatia M."/>
            <person name="Davies K.M."/>
            <person name="Delmans M."/>
            <person name="Demura T."/>
            <person name="Dierschke T."/>
            <person name="Dolan L."/>
            <person name="Dorantes-Acosta A.E."/>
            <person name="Eklund D.M."/>
            <person name="Florent S.N."/>
            <person name="Flores-Sandoval E."/>
            <person name="Fujiyama A."/>
            <person name="Fukuzawa H."/>
            <person name="Galik B."/>
            <person name="Grimanelli D."/>
            <person name="Grimwood J."/>
            <person name="Grossniklaus U."/>
            <person name="Hamada T."/>
            <person name="Haseloff J."/>
            <person name="Hetherington A.J."/>
            <person name="Higo A."/>
            <person name="Hirakawa Y."/>
            <person name="Hundley H.N."/>
            <person name="Ikeda Y."/>
            <person name="Inoue K."/>
            <person name="Inoue S.I."/>
            <person name="Ishida S."/>
            <person name="Jia Q."/>
            <person name="Kakita M."/>
            <person name="Kanazawa T."/>
            <person name="Kawai Y."/>
            <person name="Kawashima T."/>
            <person name="Kennedy M."/>
            <person name="Kinose K."/>
            <person name="Kinoshita T."/>
            <person name="Kohara Y."/>
            <person name="Koide E."/>
            <person name="Komatsu K."/>
            <person name="Kopischke S."/>
            <person name="Kubo M."/>
            <person name="Kyozuka J."/>
            <person name="Lagercrantz U."/>
            <person name="Lin S.S."/>
            <person name="Lindquist E."/>
            <person name="Lipzen A.M."/>
            <person name="Lu C.W."/>
            <person name="De Luna E."/>
            <person name="Martienssen R.A."/>
            <person name="Minamino N."/>
            <person name="Mizutani M."/>
            <person name="Mizutani M."/>
            <person name="Mochizuki N."/>
            <person name="Monte I."/>
            <person name="Mosher R."/>
            <person name="Nagasaki H."/>
            <person name="Nakagami H."/>
            <person name="Naramoto S."/>
            <person name="Nishitani K."/>
            <person name="Ohtani M."/>
            <person name="Okamoto T."/>
            <person name="Okumura M."/>
            <person name="Phillips J."/>
            <person name="Pollak B."/>
            <person name="Reinders A."/>
            <person name="Rovekamp M."/>
            <person name="Sano R."/>
            <person name="Sawa S."/>
            <person name="Schmid M.W."/>
            <person name="Shirakawa M."/>
            <person name="Solano R."/>
            <person name="Spunde A."/>
            <person name="Suetsugu N."/>
            <person name="Sugano S."/>
            <person name="Sugiyama A."/>
            <person name="Sun R."/>
            <person name="Suzuki Y."/>
            <person name="Takenaka M."/>
            <person name="Takezawa D."/>
            <person name="Tomogane H."/>
            <person name="Tsuzuki M."/>
            <person name="Ueda T."/>
            <person name="Umeda M."/>
            <person name="Ward J.M."/>
            <person name="Watanabe Y."/>
            <person name="Yazaki K."/>
            <person name="Yokoyama R."/>
            <person name="Yoshitake Y."/>
            <person name="Yotsui I."/>
            <person name="Zachgo S."/>
            <person name="Schmutz J."/>
        </authorList>
    </citation>
    <scope>NUCLEOTIDE SEQUENCE [LARGE SCALE GENOMIC DNA]</scope>
    <source>
        <strain evidence="4">Tak-1</strain>
    </source>
</reference>